<dbReference type="AlphaFoldDB" id="A0AAP0KNJ5"/>
<name>A0AAP0KNJ5_9MAGN</name>
<dbReference type="PANTHER" id="PTHR33142">
    <property type="entry name" value="CYCLIN-DEPENDENT PROTEIN KINASE INHIBITOR SMR13"/>
    <property type="match status" value="1"/>
</dbReference>
<dbReference type="InterPro" id="IPR040389">
    <property type="entry name" value="SMR"/>
</dbReference>
<keyword evidence="1" id="KW-0649">Protein kinase inhibitor</keyword>
<dbReference type="GO" id="GO:0032875">
    <property type="term" value="P:regulation of DNA endoreduplication"/>
    <property type="evidence" value="ECO:0007669"/>
    <property type="project" value="InterPro"/>
</dbReference>
<proteinExistence type="predicted"/>
<comment type="caution">
    <text evidence="3">The sequence shown here is derived from an EMBL/GenBank/DDBJ whole genome shotgun (WGS) entry which is preliminary data.</text>
</comment>
<keyword evidence="2" id="KW-0131">Cell cycle</keyword>
<protein>
    <submittedName>
        <fullName evidence="3">Uncharacterized protein</fullName>
    </submittedName>
</protein>
<sequence length="168" mass="18497">MAPYVTRRKRGACTQSTRGRHCRRQLFKSTSMKQLVLESPTSSTATLTSAISSTVTTSVISSGVSTSSCSGSDRALKMDYDDQLMRVGNNNEDMKIMNNSTISDCSTPKAERFQIPEIETCPPAPKKQRVLVSSPYCTLSSTTSSKRSFFTSPDIELFFFFAMNNISA</sequence>
<evidence type="ECO:0000313" key="4">
    <source>
        <dbReference type="Proteomes" id="UP001417504"/>
    </source>
</evidence>
<accession>A0AAP0KNJ5</accession>
<dbReference type="EMBL" id="JBBNAE010000001">
    <property type="protein sequence ID" value="KAK9154894.1"/>
    <property type="molecule type" value="Genomic_DNA"/>
</dbReference>
<dbReference type="Proteomes" id="UP001417504">
    <property type="component" value="Unassembled WGS sequence"/>
</dbReference>
<evidence type="ECO:0000256" key="1">
    <source>
        <dbReference type="ARBA" id="ARBA00023013"/>
    </source>
</evidence>
<keyword evidence="4" id="KW-1185">Reference proteome</keyword>
<gene>
    <name evidence="3" type="ORF">Sjap_002374</name>
</gene>
<dbReference type="PANTHER" id="PTHR33142:SF8">
    <property type="entry name" value="CYCLIN-DEPENDENT PROTEIN KINASE INHIBITOR SMR9"/>
    <property type="match status" value="1"/>
</dbReference>
<dbReference type="GO" id="GO:0005634">
    <property type="term" value="C:nucleus"/>
    <property type="evidence" value="ECO:0007669"/>
    <property type="project" value="TreeGrafter"/>
</dbReference>
<evidence type="ECO:0000313" key="3">
    <source>
        <dbReference type="EMBL" id="KAK9154894.1"/>
    </source>
</evidence>
<dbReference type="GO" id="GO:0004860">
    <property type="term" value="F:protein kinase inhibitor activity"/>
    <property type="evidence" value="ECO:0007669"/>
    <property type="project" value="UniProtKB-KW"/>
</dbReference>
<evidence type="ECO:0000256" key="2">
    <source>
        <dbReference type="ARBA" id="ARBA00023306"/>
    </source>
</evidence>
<reference evidence="3 4" key="1">
    <citation type="submission" date="2024-01" db="EMBL/GenBank/DDBJ databases">
        <title>Genome assemblies of Stephania.</title>
        <authorList>
            <person name="Yang L."/>
        </authorList>
    </citation>
    <scope>NUCLEOTIDE SEQUENCE [LARGE SCALE GENOMIC DNA]</scope>
    <source>
        <strain evidence="3">QJT</strain>
        <tissue evidence="3">Leaf</tissue>
    </source>
</reference>
<organism evidence="3 4">
    <name type="scientific">Stephania japonica</name>
    <dbReference type="NCBI Taxonomy" id="461633"/>
    <lineage>
        <taxon>Eukaryota</taxon>
        <taxon>Viridiplantae</taxon>
        <taxon>Streptophyta</taxon>
        <taxon>Embryophyta</taxon>
        <taxon>Tracheophyta</taxon>
        <taxon>Spermatophyta</taxon>
        <taxon>Magnoliopsida</taxon>
        <taxon>Ranunculales</taxon>
        <taxon>Menispermaceae</taxon>
        <taxon>Menispermoideae</taxon>
        <taxon>Cissampelideae</taxon>
        <taxon>Stephania</taxon>
    </lineage>
</organism>